<dbReference type="AlphaFoldDB" id="A0A6A5W2V2"/>
<evidence type="ECO:0000256" key="1">
    <source>
        <dbReference type="SAM" id="MobiDB-lite"/>
    </source>
</evidence>
<gene>
    <name evidence="2" type="ORF">P154DRAFT_623389</name>
</gene>
<proteinExistence type="predicted"/>
<evidence type="ECO:0000313" key="3">
    <source>
        <dbReference type="Proteomes" id="UP000799779"/>
    </source>
</evidence>
<dbReference type="Proteomes" id="UP000799779">
    <property type="component" value="Unassembled WGS sequence"/>
</dbReference>
<name>A0A6A5W2V2_9PLEO</name>
<reference evidence="2" key="1">
    <citation type="journal article" date="2020" name="Stud. Mycol.">
        <title>101 Dothideomycetes genomes: a test case for predicting lifestyles and emergence of pathogens.</title>
        <authorList>
            <person name="Haridas S."/>
            <person name="Albert R."/>
            <person name="Binder M."/>
            <person name="Bloem J."/>
            <person name="Labutti K."/>
            <person name="Salamov A."/>
            <person name="Andreopoulos B."/>
            <person name="Baker S."/>
            <person name="Barry K."/>
            <person name="Bills G."/>
            <person name="Bluhm B."/>
            <person name="Cannon C."/>
            <person name="Castanera R."/>
            <person name="Culley D."/>
            <person name="Daum C."/>
            <person name="Ezra D."/>
            <person name="Gonzalez J."/>
            <person name="Henrissat B."/>
            <person name="Kuo A."/>
            <person name="Liang C."/>
            <person name="Lipzen A."/>
            <person name="Lutzoni F."/>
            <person name="Magnuson J."/>
            <person name="Mondo S."/>
            <person name="Nolan M."/>
            <person name="Ohm R."/>
            <person name="Pangilinan J."/>
            <person name="Park H.-J."/>
            <person name="Ramirez L."/>
            <person name="Alfaro M."/>
            <person name="Sun H."/>
            <person name="Tritt A."/>
            <person name="Yoshinaga Y."/>
            <person name="Zwiers L.-H."/>
            <person name="Turgeon B."/>
            <person name="Goodwin S."/>
            <person name="Spatafora J."/>
            <person name="Crous P."/>
            <person name="Grigoriev I."/>
        </authorList>
    </citation>
    <scope>NUCLEOTIDE SEQUENCE</scope>
    <source>
        <strain evidence="2">CBS 123094</strain>
    </source>
</reference>
<dbReference type="OrthoDB" id="3763345at2759"/>
<keyword evidence="3" id="KW-1185">Reference proteome</keyword>
<accession>A0A6A5W2V2</accession>
<dbReference type="EMBL" id="ML977628">
    <property type="protein sequence ID" value="KAF1996163.1"/>
    <property type="molecule type" value="Genomic_DNA"/>
</dbReference>
<evidence type="ECO:0000313" key="2">
    <source>
        <dbReference type="EMBL" id="KAF1996163.1"/>
    </source>
</evidence>
<organism evidence="2 3">
    <name type="scientific">Amniculicola lignicola CBS 123094</name>
    <dbReference type="NCBI Taxonomy" id="1392246"/>
    <lineage>
        <taxon>Eukaryota</taxon>
        <taxon>Fungi</taxon>
        <taxon>Dikarya</taxon>
        <taxon>Ascomycota</taxon>
        <taxon>Pezizomycotina</taxon>
        <taxon>Dothideomycetes</taxon>
        <taxon>Pleosporomycetidae</taxon>
        <taxon>Pleosporales</taxon>
        <taxon>Amniculicolaceae</taxon>
        <taxon>Amniculicola</taxon>
    </lineage>
</organism>
<feature type="region of interest" description="Disordered" evidence="1">
    <location>
        <begin position="250"/>
        <end position="271"/>
    </location>
</feature>
<sequence>MSVCLAKGSDLATRQANDISEWISKLINTLTRIQRETQFDATACRERLQHKIRDLNTQAESRKRKILDDAGLDSSRTIKANFRLIFGPSKATEHACQSTKHAHTTNLQKINTIRDLCYNHPHGVIALSLAHCSKVWVESSCEVFNGLITAVKDEVEQAWPEEIVNIMDELEKERPMSSEFDSLRAAVLRHKHQCRGAVNTSLAQLSSAGNQPGGLQAILPPSGTVQPPKNQLPQFREIREIEDIHTNAPASNISKIPEPFRSAIENTRQWK</sequence>
<protein>
    <submittedName>
        <fullName evidence="2">Uncharacterized protein</fullName>
    </submittedName>
</protein>